<dbReference type="GO" id="GO:0004175">
    <property type="term" value="F:endopeptidase activity"/>
    <property type="evidence" value="ECO:0007669"/>
    <property type="project" value="UniProtKB-ARBA"/>
</dbReference>
<keyword evidence="3" id="KW-0378">Hydrolase</keyword>
<keyword evidence="1" id="KW-0812">Transmembrane</keyword>
<reference evidence="3 4" key="1">
    <citation type="journal article" date="2021" name="Int. J. Syst. Evol. Microbiol.">
        <title>Halobaculum halophilum sp. nov. and Halobaculum salinum sp. nov., isolated from salt lake and saline soil.</title>
        <authorList>
            <person name="Cui H.L."/>
            <person name="Shi X.W."/>
            <person name="Yin X.M."/>
            <person name="Yang X.Y."/>
            <person name="Hou J."/>
            <person name="Zhu L."/>
        </authorList>
    </citation>
    <scope>NUCLEOTIDE SEQUENCE [LARGE SCALE GENOMIC DNA]</scope>
    <source>
        <strain evidence="3 4">NBRC 109044</strain>
    </source>
</reference>
<organism evidence="3 4">
    <name type="scientific">Halobaculum magnesiiphilum</name>
    <dbReference type="NCBI Taxonomy" id="1017351"/>
    <lineage>
        <taxon>Archaea</taxon>
        <taxon>Methanobacteriati</taxon>
        <taxon>Methanobacteriota</taxon>
        <taxon>Stenosarchaea group</taxon>
        <taxon>Halobacteria</taxon>
        <taxon>Halobacteriales</taxon>
        <taxon>Haloferacaceae</taxon>
        <taxon>Halobaculum</taxon>
    </lineage>
</organism>
<dbReference type="GO" id="GO:0080120">
    <property type="term" value="P:CAAX-box protein maturation"/>
    <property type="evidence" value="ECO:0007669"/>
    <property type="project" value="UniProtKB-ARBA"/>
</dbReference>
<protein>
    <submittedName>
        <fullName evidence="3">CPBP family intramembrane metalloprotease</fullName>
    </submittedName>
</protein>
<keyword evidence="3" id="KW-0645">Protease</keyword>
<proteinExistence type="predicted"/>
<keyword evidence="4" id="KW-1185">Reference proteome</keyword>
<feature type="transmembrane region" description="Helical" evidence="1">
    <location>
        <begin position="220"/>
        <end position="240"/>
    </location>
</feature>
<geneLocation type="plasmid" evidence="3 4">
    <name>unnamed2</name>
</geneLocation>
<dbReference type="AlphaFoldDB" id="A0A8T8WII4"/>
<dbReference type="EMBL" id="CP081960">
    <property type="protein sequence ID" value="QZP39675.1"/>
    <property type="molecule type" value="Genomic_DNA"/>
</dbReference>
<dbReference type="RefSeq" id="WP_222609424.1">
    <property type="nucleotide sequence ID" value="NZ_CP081960.1"/>
</dbReference>
<keyword evidence="3" id="KW-0614">Plasmid</keyword>
<keyword evidence="1" id="KW-1133">Transmembrane helix</keyword>
<dbReference type="KEGG" id="hmp:K6T50_16970"/>
<keyword evidence="3" id="KW-0482">Metalloprotease</keyword>
<feature type="transmembrane region" description="Helical" evidence="1">
    <location>
        <begin position="246"/>
        <end position="267"/>
    </location>
</feature>
<accession>A0A8T8WII4</accession>
<evidence type="ECO:0000313" key="4">
    <source>
        <dbReference type="Proteomes" id="UP000826254"/>
    </source>
</evidence>
<feature type="transmembrane region" description="Helical" evidence="1">
    <location>
        <begin position="20"/>
        <end position="42"/>
    </location>
</feature>
<dbReference type="Pfam" id="PF02517">
    <property type="entry name" value="Rce1-like"/>
    <property type="match status" value="1"/>
</dbReference>
<evidence type="ECO:0000259" key="2">
    <source>
        <dbReference type="Pfam" id="PF02517"/>
    </source>
</evidence>
<sequence length="268" mass="26914">MLPLPTRSSLRPDAGAHRRFGALFCLGLVGVIAASATAVAGGGLPAPLSELSPVVALALVSIQPAVLLGVAVAVGLVAAPRVGLKSRVREWADGGDGAWAGFRSELRPALGLGGIAGVALLLAGWLLGPAGSVSGEGATVRSVLAAVPLRFLYGGIAEELLLRWGLMSALAAIGRWMTGGARGELTPGVAWAAILASAVLFGVGHLPTAATLYGSLTPSVIAFVVLGNSLGGIAYGWLYWRHSLEAAMVGHAATHVVFVAVSLALVVA</sequence>
<dbReference type="Proteomes" id="UP000826254">
    <property type="component" value="Plasmid unnamed2"/>
</dbReference>
<feature type="transmembrane region" description="Helical" evidence="1">
    <location>
        <begin position="54"/>
        <end position="79"/>
    </location>
</feature>
<dbReference type="GeneID" id="67179870"/>
<dbReference type="InterPro" id="IPR003675">
    <property type="entry name" value="Rce1/LyrA-like_dom"/>
</dbReference>
<feature type="domain" description="CAAX prenyl protease 2/Lysostaphin resistance protein A-like" evidence="2">
    <location>
        <begin position="144"/>
        <end position="255"/>
    </location>
</feature>
<feature type="transmembrane region" description="Helical" evidence="1">
    <location>
        <begin position="109"/>
        <end position="127"/>
    </location>
</feature>
<keyword evidence="1" id="KW-0472">Membrane</keyword>
<feature type="transmembrane region" description="Helical" evidence="1">
    <location>
        <begin position="189"/>
        <end position="213"/>
    </location>
</feature>
<name>A0A8T8WII4_9EURY</name>
<dbReference type="GO" id="GO:0008237">
    <property type="term" value="F:metallopeptidase activity"/>
    <property type="evidence" value="ECO:0007669"/>
    <property type="project" value="UniProtKB-KW"/>
</dbReference>
<evidence type="ECO:0000256" key="1">
    <source>
        <dbReference type="SAM" id="Phobius"/>
    </source>
</evidence>
<evidence type="ECO:0000313" key="3">
    <source>
        <dbReference type="EMBL" id="QZP39675.1"/>
    </source>
</evidence>
<gene>
    <name evidence="3" type="ORF">K6T50_16970</name>
</gene>